<protein>
    <submittedName>
        <fullName evidence="2">Uncharacterized protein</fullName>
    </submittedName>
</protein>
<gene>
    <name evidence="2" type="ORF">EGYM00163_LOCUS35018</name>
</gene>
<feature type="region of interest" description="Disordered" evidence="1">
    <location>
        <begin position="1"/>
        <end position="35"/>
    </location>
</feature>
<dbReference type="EMBL" id="HBJA01101647">
    <property type="protein sequence ID" value="CAE0823815.1"/>
    <property type="molecule type" value="Transcribed_RNA"/>
</dbReference>
<name>A0A7S4LED2_9EUGL</name>
<sequence length="118" mass="13260">MSGMQQRVAMQPPETATIRPKEHTDHTYAQGRTTTSHPMSALCCFWGNGTVAPKPWFDTVRSDGLTIFAQGQPVLRKRWADQTGTEIKHDAEKGTEFGNIDQMANNVFRDNPLLEIDK</sequence>
<evidence type="ECO:0000256" key="1">
    <source>
        <dbReference type="SAM" id="MobiDB-lite"/>
    </source>
</evidence>
<accession>A0A7S4LED2</accession>
<evidence type="ECO:0000313" key="2">
    <source>
        <dbReference type="EMBL" id="CAE0823815.1"/>
    </source>
</evidence>
<organism evidence="2">
    <name type="scientific">Eutreptiella gymnastica</name>
    <dbReference type="NCBI Taxonomy" id="73025"/>
    <lineage>
        <taxon>Eukaryota</taxon>
        <taxon>Discoba</taxon>
        <taxon>Euglenozoa</taxon>
        <taxon>Euglenida</taxon>
        <taxon>Spirocuta</taxon>
        <taxon>Euglenophyceae</taxon>
        <taxon>Eutreptiales</taxon>
        <taxon>Eutreptiaceae</taxon>
        <taxon>Eutreptiella</taxon>
    </lineage>
</organism>
<reference evidence="2" key="1">
    <citation type="submission" date="2021-01" db="EMBL/GenBank/DDBJ databases">
        <authorList>
            <person name="Corre E."/>
            <person name="Pelletier E."/>
            <person name="Niang G."/>
            <person name="Scheremetjew M."/>
            <person name="Finn R."/>
            <person name="Kale V."/>
            <person name="Holt S."/>
            <person name="Cochrane G."/>
            <person name="Meng A."/>
            <person name="Brown T."/>
            <person name="Cohen L."/>
        </authorList>
    </citation>
    <scope>NUCLEOTIDE SEQUENCE</scope>
    <source>
        <strain evidence="2">CCMP1594</strain>
    </source>
</reference>
<proteinExistence type="predicted"/>
<dbReference type="AlphaFoldDB" id="A0A7S4LED2"/>